<keyword evidence="1" id="KW-0472">Membrane</keyword>
<dbReference type="InterPro" id="IPR036388">
    <property type="entry name" value="WH-like_DNA-bd_sf"/>
</dbReference>
<dbReference type="InterPro" id="IPR000792">
    <property type="entry name" value="Tscrpt_reg_LuxR_C"/>
</dbReference>
<dbReference type="GO" id="GO:0003677">
    <property type="term" value="F:DNA binding"/>
    <property type="evidence" value="ECO:0007669"/>
    <property type="project" value="InterPro"/>
</dbReference>
<dbReference type="SUPFAM" id="SSF48452">
    <property type="entry name" value="TPR-like"/>
    <property type="match status" value="2"/>
</dbReference>
<evidence type="ECO:0000313" key="3">
    <source>
        <dbReference type="EMBL" id="AZB17836.1"/>
    </source>
</evidence>
<feature type="domain" description="HTH luxR-type" evidence="2">
    <location>
        <begin position="432"/>
        <end position="459"/>
    </location>
</feature>
<gene>
    <name evidence="3" type="ORF">EG352_08645</name>
</gene>
<feature type="transmembrane region" description="Helical" evidence="1">
    <location>
        <begin position="329"/>
        <end position="351"/>
    </location>
</feature>
<evidence type="ECO:0000313" key="4">
    <source>
        <dbReference type="Proteomes" id="UP000269015"/>
    </source>
</evidence>
<evidence type="ECO:0000259" key="2">
    <source>
        <dbReference type="PROSITE" id="PS00622"/>
    </source>
</evidence>
<dbReference type="Gene3D" id="1.10.10.10">
    <property type="entry name" value="Winged helix-like DNA-binding domain superfamily/Winged helix DNA-binding domain"/>
    <property type="match status" value="1"/>
</dbReference>
<dbReference type="PROSITE" id="PS00622">
    <property type="entry name" value="HTH_LUXR_1"/>
    <property type="match status" value="1"/>
</dbReference>
<name>A0AAD0YW85_CHRID</name>
<keyword evidence="1" id="KW-0812">Transmembrane</keyword>
<protein>
    <recommendedName>
        <fullName evidence="2">HTH luxR-type domain-containing protein</fullName>
    </recommendedName>
</protein>
<accession>A0AAD0YW85</accession>
<dbReference type="Gene3D" id="1.25.40.10">
    <property type="entry name" value="Tetratricopeptide repeat domain"/>
    <property type="match status" value="2"/>
</dbReference>
<evidence type="ECO:0000256" key="1">
    <source>
        <dbReference type="SAM" id="Phobius"/>
    </source>
</evidence>
<dbReference type="SMART" id="SM00028">
    <property type="entry name" value="TPR"/>
    <property type="match status" value="3"/>
</dbReference>
<dbReference type="InterPro" id="IPR011990">
    <property type="entry name" value="TPR-like_helical_dom_sf"/>
</dbReference>
<dbReference type="InterPro" id="IPR019734">
    <property type="entry name" value="TPR_rpt"/>
</dbReference>
<dbReference type="EMBL" id="CP033930">
    <property type="protein sequence ID" value="AZB17836.1"/>
    <property type="molecule type" value="Genomic_DNA"/>
</dbReference>
<dbReference type="GO" id="GO:0006355">
    <property type="term" value="P:regulation of DNA-templated transcription"/>
    <property type="evidence" value="ECO:0007669"/>
    <property type="project" value="InterPro"/>
</dbReference>
<keyword evidence="1" id="KW-1133">Transmembrane helix</keyword>
<sequence>MNDINDTFLKKRKILVLLFIAISLCSCNKKVDINEINTALSKKNEKLRLEGKDTELIALNNKIIKQSKESGYQKGIAWGYINLANMYGTMGRYKVSHNYLKSAMAIIKNLDDDFLYAKLYHEYGQLNYVTGLARTALSYNAKAIYYEKKLHNKGWLLGNMYMQRAEFIDQTNKDSVLIYFHKGFDADPSAINSSLLGNYHLWQSKNMDSAVLYTNNALKLLKKSEYGTVRQGIVYSFYATLLFEKKDYEMALGFYKKAADILVKTKRVNKLPGLYQQIALTYGKLNNKERESEYFAKAEQLSKTLEQSGTEAIDLSLTEAIEQKDNEDLSIIFIGIGTIILIISISVFLYIKNKKHKKVNISLLQENSLESLTKEKISKENFTELLDLAKSNDAKFIKRFEEVNPGLFLSLLKINSQLTKSELSLCAMIWLGFSSKDIADYTFIQHRSVQTKKGRLRKKLHISSETDLYSFFTSL</sequence>
<reference evidence="3 4" key="1">
    <citation type="submission" date="2018-11" db="EMBL/GenBank/DDBJ databases">
        <title>Proposal to divide the Flavobacteriaceae and reorganize its genera based on Amino Acid Identity values calculated from whole genome sequences.</title>
        <authorList>
            <person name="Nicholson A.C."/>
            <person name="Gulvik C.A."/>
            <person name="Whitney A.M."/>
            <person name="Humrighouse B.W."/>
            <person name="Bell M."/>
            <person name="Holmes B."/>
            <person name="Steigerwalt A.G."/>
            <person name="Villarma A."/>
            <person name="Sheth M."/>
            <person name="Batra D."/>
            <person name="Pryor J."/>
            <person name="Bernardet J.-F."/>
            <person name="Hugo C."/>
            <person name="Kampfer P."/>
            <person name="Newman J."/>
            <person name="McQuiston J.R."/>
        </authorList>
    </citation>
    <scope>NUCLEOTIDE SEQUENCE [LARGE SCALE GENOMIC DNA]</scope>
    <source>
        <strain evidence="3 4">H5559</strain>
    </source>
</reference>
<dbReference type="Proteomes" id="UP000269015">
    <property type="component" value="Chromosome"/>
</dbReference>
<dbReference type="SUPFAM" id="SSF46894">
    <property type="entry name" value="C-terminal effector domain of the bipartite response regulators"/>
    <property type="match status" value="1"/>
</dbReference>
<proteinExistence type="predicted"/>
<dbReference type="InterPro" id="IPR016032">
    <property type="entry name" value="Sig_transdc_resp-reg_C-effctor"/>
</dbReference>
<organism evidence="3 4">
    <name type="scientific">Chryseobacterium indologenes</name>
    <name type="common">Flavobacterium indologenes</name>
    <dbReference type="NCBI Taxonomy" id="253"/>
    <lineage>
        <taxon>Bacteria</taxon>
        <taxon>Pseudomonadati</taxon>
        <taxon>Bacteroidota</taxon>
        <taxon>Flavobacteriia</taxon>
        <taxon>Flavobacteriales</taxon>
        <taxon>Weeksellaceae</taxon>
        <taxon>Chryseobacterium group</taxon>
        <taxon>Chryseobacterium</taxon>
    </lineage>
</organism>
<dbReference type="AlphaFoldDB" id="A0AAD0YW85"/>
<dbReference type="SMART" id="SM00421">
    <property type="entry name" value="HTH_LUXR"/>
    <property type="match status" value="1"/>
</dbReference>
<dbReference type="Pfam" id="PF00196">
    <property type="entry name" value="GerE"/>
    <property type="match status" value="1"/>
</dbReference>
<dbReference type="RefSeq" id="WP_061084033.1">
    <property type="nucleotide sequence ID" value="NZ_CP033930.1"/>
</dbReference>